<dbReference type="AlphaFoldDB" id="A0A9P6NEP5"/>
<reference evidence="11" key="1">
    <citation type="submission" date="2013-11" db="EMBL/GenBank/DDBJ databases">
        <title>Genome sequence of the fusiform rust pathogen reveals effectors for host alternation and coevolution with pine.</title>
        <authorList>
            <consortium name="DOE Joint Genome Institute"/>
            <person name="Smith K."/>
            <person name="Pendleton A."/>
            <person name="Kubisiak T."/>
            <person name="Anderson C."/>
            <person name="Salamov A."/>
            <person name="Aerts A."/>
            <person name="Riley R."/>
            <person name="Clum A."/>
            <person name="Lindquist E."/>
            <person name="Ence D."/>
            <person name="Campbell M."/>
            <person name="Kronenberg Z."/>
            <person name="Feau N."/>
            <person name="Dhillon B."/>
            <person name="Hamelin R."/>
            <person name="Burleigh J."/>
            <person name="Smith J."/>
            <person name="Yandell M."/>
            <person name="Nelson C."/>
            <person name="Grigoriev I."/>
            <person name="Davis J."/>
        </authorList>
    </citation>
    <scope>NUCLEOTIDE SEQUENCE</scope>
    <source>
        <strain evidence="11">G11</strain>
    </source>
</reference>
<keyword evidence="7 10" id="KW-1133">Transmembrane helix</keyword>
<feature type="transmembrane region" description="Helical" evidence="10">
    <location>
        <begin position="183"/>
        <end position="201"/>
    </location>
</feature>
<feature type="region of interest" description="Disordered" evidence="9">
    <location>
        <begin position="1"/>
        <end position="62"/>
    </location>
</feature>
<evidence type="ECO:0000256" key="2">
    <source>
        <dbReference type="ARBA" id="ARBA00006945"/>
    </source>
</evidence>
<dbReference type="GO" id="GO:0015031">
    <property type="term" value="P:protein transport"/>
    <property type="evidence" value="ECO:0007669"/>
    <property type="project" value="UniProtKB-KW"/>
</dbReference>
<proteinExistence type="inferred from homology"/>
<comment type="subcellular location">
    <subcellularLocation>
        <location evidence="1">Endoplasmic reticulum membrane</location>
        <topology evidence="1">Multi-pass membrane protein</topology>
    </subcellularLocation>
</comment>
<comment type="caution">
    <text evidence="11">The sequence shown here is derived from an EMBL/GenBank/DDBJ whole genome shotgun (WGS) entry which is preliminary data.</text>
</comment>
<keyword evidence="12" id="KW-1185">Reference proteome</keyword>
<feature type="region of interest" description="Disordered" evidence="9">
    <location>
        <begin position="68"/>
        <end position="87"/>
    </location>
</feature>
<feature type="transmembrane region" description="Helical" evidence="10">
    <location>
        <begin position="304"/>
        <end position="323"/>
    </location>
</feature>
<dbReference type="EMBL" id="MU167342">
    <property type="protein sequence ID" value="KAG0142653.1"/>
    <property type="molecule type" value="Genomic_DNA"/>
</dbReference>
<keyword evidence="3" id="KW-0813">Transport</keyword>
<keyword evidence="6" id="KW-0653">Protein transport</keyword>
<keyword evidence="5" id="KW-0256">Endoplasmic reticulum</keyword>
<evidence type="ECO:0000256" key="9">
    <source>
        <dbReference type="SAM" id="MobiDB-lite"/>
    </source>
</evidence>
<dbReference type="PROSITE" id="PS01339">
    <property type="entry name" value="SURF4"/>
    <property type="match status" value="1"/>
</dbReference>
<dbReference type="OrthoDB" id="7859621at2759"/>
<feature type="compositionally biased region" description="Polar residues" evidence="9">
    <location>
        <begin position="1"/>
        <end position="41"/>
    </location>
</feature>
<evidence type="ECO:0000256" key="5">
    <source>
        <dbReference type="ARBA" id="ARBA00022824"/>
    </source>
</evidence>
<dbReference type="GO" id="GO:0005793">
    <property type="term" value="C:endoplasmic reticulum-Golgi intermediate compartment"/>
    <property type="evidence" value="ECO:0007669"/>
    <property type="project" value="TreeGrafter"/>
</dbReference>
<sequence>MSHPQINVTPASPYNSAQSTMRRQAQVGNPPTPPQANSGSYPSAPYPPIGARAPSPAYQNQMNHAGPPYPIINLPGQSNHSQPQSTDSVLSKVQNWSSTVEDFIEIYSHPIKPYLPGLGRFLIVVTFYEDALRIGTQWQDQLYYLQKYRHFPWGVSHFFLMANVVVMVICSSLIIVKKYPMSSVSGLLTVVVAQGVGYGLIFDLNFFLRNLSVIGGLLMVLSDSLSKRNNPKANALFAGLPNSIGTESERRTYLQLAGRILLVFLFLGFVVSGEFTILRGLVSLVGLVACIMVAIGFKAKWSALFLVMVLSVFNIIINNWWSVHSAHPHRDFLKYDFFQTLSIVGGLLLLVNMGPGGISVDEKKIFPPGTQDPLKAKVGCWGSDTSITAFQTCRIYYTS</sequence>
<evidence type="ECO:0000313" key="11">
    <source>
        <dbReference type="EMBL" id="KAG0142653.1"/>
    </source>
</evidence>
<keyword evidence="8 10" id="KW-0472">Membrane</keyword>
<feature type="transmembrane region" description="Helical" evidence="10">
    <location>
        <begin position="151"/>
        <end position="176"/>
    </location>
</feature>
<evidence type="ECO:0000256" key="7">
    <source>
        <dbReference type="ARBA" id="ARBA00022989"/>
    </source>
</evidence>
<evidence type="ECO:0000256" key="4">
    <source>
        <dbReference type="ARBA" id="ARBA00022692"/>
    </source>
</evidence>
<evidence type="ECO:0008006" key="13">
    <source>
        <dbReference type="Google" id="ProtNLM"/>
    </source>
</evidence>
<name>A0A9P6NEP5_9BASI</name>
<evidence type="ECO:0000256" key="10">
    <source>
        <dbReference type="SAM" id="Phobius"/>
    </source>
</evidence>
<feature type="transmembrane region" description="Helical" evidence="10">
    <location>
        <begin position="277"/>
        <end position="297"/>
    </location>
</feature>
<dbReference type="Pfam" id="PF02077">
    <property type="entry name" value="SURF4"/>
    <property type="match status" value="1"/>
</dbReference>
<feature type="transmembrane region" description="Helical" evidence="10">
    <location>
        <begin position="253"/>
        <end position="271"/>
    </location>
</feature>
<evidence type="ECO:0000256" key="8">
    <source>
        <dbReference type="ARBA" id="ARBA00023136"/>
    </source>
</evidence>
<organism evidence="11 12">
    <name type="scientific">Cronartium quercuum f. sp. fusiforme G11</name>
    <dbReference type="NCBI Taxonomy" id="708437"/>
    <lineage>
        <taxon>Eukaryota</taxon>
        <taxon>Fungi</taxon>
        <taxon>Dikarya</taxon>
        <taxon>Basidiomycota</taxon>
        <taxon>Pucciniomycotina</taxon>
        <taxon>Pucciniomycetes</taxon>
        <taxon>Pucciniales</taxon>
        <taxon>Coleosporiaceae</taxon>
        <taxon>Cronartium</taxon>
    </lineage>
</organism>
<dbReference type="InterPro" id="IPR045214">
    <property type="entry name" value="Surf1/Surf4"/>
</dbReference>
<feature type="compositionally biased region" description="Polar residues" evidence="9">
    <location>
        <begin position="75"/>
        <end position="87"/>
    </location>
</feature>
<dbReference type="GO" id="GO:0005789">
    <property type="term" value="C:endoplasmic reticulum membrane"/>
    <property type="evidence" value="ECO:0007669"/>
    <property type="project" value="UniProtKB-SubCell"/>
</dbReference>
<dbReference type="Proteomes" id="UP000886653">
    <property type="component" value="Unassembled WGS sequence"/>
</dbReference>
<comment type="similarity">
    <text evidence="2">Belongs to the SURF4 family.</text>
</comment>
<keyword evidence="4 10" id="KW-0812">Transmembrane</keyword>
<dbReference type="InterPro" id="IPR002995">
    <property type="entry name" value="Surf4"/>
</dbReference>
<feature type="transmembrane region" description="Helical" evidence="10">
    <location>
        <begin position="335"/>
        <end position="354"/>
    </location>
</feature>
<evidence type="ECO:0000313" key="12">
    <source>
        <dbReference type="Proteomes" id="UP000886653"/>
    </source>
</evidence>
<accession>A0A9P6NEP5</accession>
<gene>
    <name evidence="11" type="ORF">CROQUDRAFT_725005</name>
</gene>
<protein>
    <recommendedName>
        <fullName evidence="13">SURF4-domain-containing protein</fullName>
    </recommendedName>
</protein>
<evidence type="ECO:0000256" key="3">
    <source>
        <dbReference type="ARBA" id="ARBA00022448"/>
    </source>
</evidence>
<evidence type="ECO:0000256" key="6">
    <source>
        <dbReference type="ARBA" id="ARBA00022927"/>
    </source>
</evidence>
<dbReference type="PANTHER" id="PTHR23427:SF1">
    <property type="entry name" value="SURFEIT LOCUS PROTEIN 4"/>
    <property type="match status" value="1"/>
</dbReference>
<evidence type="ECO:0000256" key="1">
    <source>
        <dbReference type="ARBA" id="ARBA00004477"/>
    </source>
</evidence>
<dbReference type="PANTHER" id="PTHR23427">
    <property type="entry name" value="SURFEIT LOCUS PROTEIN"/>
    <property type="match status" value="1"/>
</dbReference>
<dbReference type="GO" id="GO:0007030">
    <property type="term" value="P:Golgi organization"/>
    <property type="evidence" value="ECO:0007669"/>
    <property type="project" value="TreeGrafter"/>
</dbReference>